<gene>
    <name evidence="1" type="ORF">Hs30E_18930</name>
</gene>
<reference evidence="1 2" key="1">
    <citation type="submission" date="2020-02" db="EMBL/GenBank/DDBJ databases">
        <title>Draft genome sequence of Lactococcus sp. Hs30E4-3.</title>
        <authorList>
            <person name="Noda S."/>
            <person name="Yuki M."/>
            <person name="Ohkuma M."/>
        </authorList>
    </citation>
    <scope>NUCLEOTIDE SEQUENCE [LARGE SCALE GENOMIC DNA]</scope>
    <source>
        <strain evidence="1 2">Hs30E4-3</strain>
    </source>
</reference>
<comment type="caution">
    <text evidence="1">The sequence shown here is derived from an EMBL/GenBank/DDBJ whole genome shotgun (WGS) entry which is preliminary data.</text>
</comment>
<proteinExistence type="predicted"/>
<dbReference type="EMBL" id="BLLI01000079">
    <property type="protein sequence ID" value="GFH43342.1"/>
    <property type="molecule type" value="Genomic_DNA"/>
</dbReference>
<dbReference type="Proteomes" id="UP000480303">
    <property type="component" value="Unassembled WGS sequence"/>
</dbReference>
<protein>
    <submittedName>
        <fullName evidence="1">Uncharacterized protein</fullName>
    </submittedName>
</protein>
<evidence type="ECO:0000313" key="2">
    <source>
        <dbReference type="Proteomes" id="UP000480303"/>
    </source>
</evidence>
<sequence>MLKCDENAQAEDFTVLGWTEKKLWVELSKANFPDENFRTTLKELYP</sequence>
<accession>A0A6A0BD62</accession>
<dbReference type="RefSeq" id="WP_172209778.1">
    <property type="nucleotide sequence ID" value="NZ_BLLI01000079.1"/>
</dbReference>
<organism evidence="1 2">
    <name type="scientific">Pseudolactococcus hodotermopsidis</name>
    <dbReference type="NCBI Taxonomy" id="2709157"/>
    <lineage>
        <taxon>Bacteria</taxon>
        <taxon>Bacillati</taxon>
        <taxon>Bacillota</taxon>
        <taxon>Bacilli</taxon>
        <taxon>Lactobacillales</taxon>
        <taxon>Streptococcaceae</taxon>
        <taxon>Pseudolactococcus</taxon>
    </lineage>
</organism>
<dbReference type="AlphaFoldDB" id="A0A6A0BD62"/>
<keyword evidence="2" id="KW-1185">Reference proteome</keyword>
<name>A0A6A0BD62_9LACT</name>
<evidence type="ECO:0000313" key="1">
    <source>
        <dbReference type="EMBL" id="GFH43342.1"/>
    </source>
</evidence>